<dbReference type="GO" id="GO:0003677">
    <property type="term" value="F:DNA binding"/>
    <property type="evidence" value="ECO:0007669"/>
    <property type="project" value="UniProtKB-KW"/>
</dbReference>
<evidence type="ECO:0000256" key="1">
    <source>
        <dbReference type="ARBA" id="ARBA00023125"/>
    </source>
</evidence>
<dbReference type="GO" id="GO:0003700">
    <property type="term" value="F:DNA-binding transcription factor activity"/>
    <property type="evidence" value="ECO:0007669"/>
    <property type="project" value="InterPro"/>
</dbReference>
<dbReference type="Pfam" id="PF13411">
    <property type="entry name" value="MerR_1"/>
    <property type="match status" value="1"/>
</dbReference>
<dbReference type="InterPro" id="IPR009061">
    <property type="entry name" value="DNA-bd_dom_put_sf"/>
</dbReference>
<dbReference type="InterPro" id="IPR000551">
    <property type="entry name" value="MerR-type_HTH_dom"/>
</dbReference>
<gene>
    <name evidence="3" type="ORF">GCM10010918_24980</name>
</gene>
<evidence type="ECO:0000313" key="3">
    <source>
        <dbReference type="EMBL" id="GGG68928.1"/>
    </source>
</evidence>
<dbReference type="CDD" id="cd01109">
    <property type="entry name" value="HTH_YyaN"/>
    <property type="match status" value="1"/>
</dbReference>
<dbReference type="PRINTS" id="PR00040">
    <property type="entry name" value="HTHMERR"/>
</dbReference>
<dbReference type="PANTHER" id="PTHR30204:SF98">
    <property type="entry name" value="HTH-TYPE TRANSCRIPTIONAL REGULATOR ADHR"/>
    <property type="match status" value="1"/>
</dbReference>
<dbReference type="Proteomes" id="UP000600247">
    <property type="component" value="Unassembled WGS sequence"/>
</dbReference>
<name>A0A917H675_9BACL</name>
<feature type="domain" description="HTH merR-type" evidence="2">
    <location>
        <begin position="1"/>
        <end position="71"/>
    </location>
</feature>
<reference evidence="3 4" key="1">
    <citation type="journal article" date="2014" name="Int. J. Syst. Evol. Microbiol.">
        <title>Complete genome sequence of Corynebacterium casei LMG S-19264T (=DSM 44701T), isolated from a smear-ripened cheese.</title>
        <authorList>
            <consortium name="US DOE Joint Genome Institute (JGI-PGF)"/>
            <person name="Walter F."/>
            <person name="Albersmeier A."/>
            <person name="Kalinowski J."/>
            <person name="Ruckert C."/>
        </authorList>
    </citation>
    <scope>NUCLEOTIDE SEQUENCE [LARGE SCALE GENOMIC DNA]</scope>
    <source>
        <strain evidence="3 4">CGMCC 1.15286</strain>
    </source>
</reference>
<accession>A0A917H675</accession>
<dbReference type="SUPFAM" id="SSF46955">
    <property type="entry name" value="Putative DNA-binding domain"/>
    <property type="match status" value="1"/>
</dbReference>
<organism evidence="3 4">
    <name type="scientific">Paenibacillus radicis</name>
    <name type="common">ex Gao et al. 2016</name>
    <dbReference type="NCBI Taxonomy" id="1737354"/>
    <lineage>
        <taxon>Bacteria</taxon>
        <taxon>Bacillati</taxon>
        <taxon>Bacillota</taxon>
        <taxon>Bacilli</taxon>
        <taxon>Bacillales</taxon>
        <taxon>Paenibacillaceae</taxon>
        <taxon>Paenibacillus</taxon>
    </lineage>
</organism>
<dbReference type="PANTHER" id="PTHR30204">
    <property type="entry name" value="REDOX-CYCLING DRUG-SENSING TRANSCRIPTIONAL ACTIVATOR SOXR"/>
    <property type="match status" value="1"/>
</dbReference>
<keyword evidence="4" id="KW-1185">Reference proteome</keyword>
<evidence type="ECO:0000313" key="4">
    <source>
        <dbReference type="Proteomes" id="UP000600247"/>
    </source>
</evidence>
<dbReference type="PROSITE" id="PS50937">
    <property type="entry name" value="HTH_MERR_2"/>
    <property type="match status" value="1"/>
</dbReference>
<evidence type="ECO:0000259" key="2">
    <source>
        <dbReference type="PROSITE" id="PS50937"/>
    </source>
</evidence>
<keyword evidence="1" id="KW-0238">DNA-binding</keyword>
<dbReference type="SMART" id="SM00422">
    <property type="entry name" value="HTH_MERR"/>
    <property type="match status" value="1"/>
</dbReference>
<dbReference type="AlphaFoldDB" id="A0A917H675"/>
<dbReference type="Gene3D" id="1.10.1660.10">
    <property type="match status" value="1"/>
</dbReference>
<dbReference type="RefSeq" id="WP_188889512.1">
    <property type="nucleotide sequence ID" value="NZ_BMHY01000004.1"/>
</dbReference>
<dbReference type="EMBL" id="BMHY01000004">
    <property type="protein sequence ID" value="GGG68928.1"/>
    <property type="molecule type" value="Genomic_DNA"/>
</dbReference>
<comment type="caution">
    <text evidence="3">The sequence shown here is derived from an EMBL/GenBank/DDBJ whole genome shotgun (WGS) entry which is preliminary data.</text>
</comment>
<dbReference type="InterPro" id="IPR047057">
    <property type="entry name" value="MerR_fam"/>
</dbReference>
<protein>
    <submittedName>
        <fullName evidence="3">MerR family transcriptional regulator</fullName>
    </submittedName>
</protein>
<dbReference type="PROSITE" id="PS00552">
    <property type="entry name" value="HTH_MERR_1"/>
    <property type="match status" value="1"/>
</dbReference>
<sequence length="121" mass="14209">MDYSIAEISKITGLSAYTLRYYENIGLLSDIERDENGYRRYADKDILWIDFLIRLRNTGMPIGQMQKFAQLRRQGNSTAGARRALLETHQDHVLNEIKELEQHAAVIREKIVYYKQLEEES</sequence>
<proteinExistence type="predicted"/>